<dbReference type="EMBL" id="AAKN02014989">
    <property type="status" value="NOT_ANNOTATED_CDS"/>
    <property type="molecule type" value="Genomic_DNA"/>
</dbReference>
<comment type="similarity">
    <text evidence="4 5">Belongs to the intermediate filament family.</text>
</comment>
<keyword evidence="10" id="KW-1185">Reference proteome</keyword>
<dbReference type="GeneTree" id="ENSGT00940000162774"/>
<feature type="coiled-coil region" evidence="6">
    <location>
        <begin position="351"/>
        <end position="392"/>
    </location>
</feature>
<evidence type="ECO:0000313" key="9">
    <source>
        <dbReference type="Ensembl" id="ENSCPOP00000009333.3"/>
    </source>
</evidence>
<dbReference type="InterPro" id="IPR003054">
    <property type="entry name" value="Keratin_II"/>
</dbReference>
<keyword evidence="3 6" id="KW-0175">Coiled coil</keyword>
<accession>H0VGS7</accession>
<gene>
    <name evidence="9" type="primary">KRT74</name>
</gene>
<dbReference type="FunFam" id="1.20.5.500:FF:000001">
    <property type="entry name" value="Type II keratin 23"/>
    <property type="match status" value="1"/>
</dbReference>
<keyword evidence="1" id="KW-0416">Keratin</keyword>
<evidence type="ECO:0000256" key="6">
    <source>
        <dbReference type="SAM" id="Coils"/>
    </source>
</evidence>
<keyword evidence="2 5" id="KW-0403">Intermediate filament</keyword>
<dbReference type="FunFam" id="1.20.5.1160:FF:000001">
    <property type="entry name" value="Keratin type II"/>
    <property type="match status" value="1"/>
</dbReference>
<evidence type="ECO:0000256" key="7">
    <source>
        <dbReference type="SAM" id="MobiDB-lite"/>
    </source>
</evidence>
<dbReference type="Gene3D" id="1.20.5.1160">
    <property type="entry name" value="Vasodilator-stimulated phosphoprotein"/>
    <property type="match status" value="1"/>
</dbReference>
<dbReference type="PANTHER" id="PTHR45616:SF5">
    <property type="entry name" value="KERATIN, TYPE II CYTOSKELETAL 74"/>
    <property type="match status" value="1"/>
</dbReference>
<dbReference type="AlphaFoldDB" id="H0VGS7"/>
<evidence type="ECO:0000256" key="5">
    <source>
        <dbReference type="RuleBase" id="RU000685"/>
    </source>
</evidence>
<dbReference type="Gene3D" id="1.20.5.500">
    <property type="entry name" value="Single helix bin"/>
    <property type="match status" value="1"/>
</dbReference>
<feature type="compositionally biased region" description="Polar residues" evidence="7">
    <location>
        <begin position="540"/>
        <end position="549"/>
    </location>
</feature>
<dbReference type="SMART" id="SM01391">
    <property type="entry name" value="Filament"/>
    <property type="match status" value="1"/>
</dbReference>
<dbReference type="HOGENOM" id="CLU_012560_6_1_1"/>
<dbReference type="FunFam" id="1.20.5.170:FF:000004">
    <property type="entry name" value="Keratin, type II cytoskeletal 5"/>
    <property type="match status" value="1"/>
</dbReference>
<dbReference type="InterPro" id="IPR039008">
    <property type="entry name" value="IF_rod_dom"/>
</dbReference>
<feature type="compositionally biased region" description="Polar residues" evidence="7">
    <location>
        <begin position="507"/>
        <end position="532"/>
    </location>
</feature>
<proteinExistence type="inferred from homology"/>
<dbReference type="InterPro" id="IPR032444">
    <property type="entry name" value="Keratin_2_head"/>
</dbReference>
<dbReference type="GO" id="GO:0005615">
    <property type="term" value="C:extracellular space"/>
    <property type="evidence" value="ECO:0007669"/>
    <property type="project" value="TreeGrafter"/>
</dbReference>
<protein>
    <submittedName>
        <fullName evidence="9">Keratin 74</fullName>
    </submittedName>
</protein>
<reference evidence="9" key="2">
    <citation type="submission" date="2025-08" db="UniProtKB">
        <authorList>
            <consortium name="Ensembl"/>
        </authorList>
    </citation>
    <scope>IDENTIFICATION</scope>
    <source>
        <strain evidence="9">2N</strain>
    </source>
</reference>
<reference evidence="9" key="3">
    <citation type="submission" date="2025-09" db="UniProtKB">
        <authorList>
            <consortium name="Ensembl"/>
        </authorList>
    </citation>
    <scope>IDENTIFICATION</scope>
    <source>
        <strain evidence="9">2N</strain>
    </source>
</reference>
<dbReference type="Proteomes" id="UP000005447">
    <property type="component" value="Unassembled WGS sequence"/>
</dbReference>
<sequence>MGRQLNINSRGDKGNFSVHSAVVPRKGTGGVTSYHATGQRAGAGFSSRSLYSLGGNWHIPSNVADSAIWAGGHSFEHGTEYGGSKARGFAGSMFGSVAVGCGCLSVCPPKGIHQVTVNKNLLAPLNVELDPEIQRVRAQEREQIKTLNDKFASFIDKVCFLEQQNQVLHTKWELLQQLDLNNCRKNLKPFYEGHISSLRKQLETLSGDRMRLESELRRMNNVVEDYKKKYEVEINRRTEAENEFVVLKKDTDAAYTVKVELQAKVDSLDKDIKFLKYLYDAEITQLQTHASEASVILSMDNNRDLDLNSIITEVRNHYEDIARKSKTEAETLCQIKIQELQLAAGQHGDDLKHTRNKMSELNRLIQKIRCDIISVKRQCSNLETAIADAEQQGDSALKDARAKLGELEGALYQGKDKLAQMIREYQELRSLKMALDIEISTYRVMLEEEEFRMSGENPSSFCHLWLIPTSLSFSSIISSNGYGYHPSSVSTDLRVSSATINAGHLRTGQTETQGAKQETSGTLQTRMAQSAPQPRRLPNKATSPLTSAPGSRDVLATSQ</sequence>
<dbReference type="GO" id="GO:0030280">
    <property type="term" value="F:structural constituent of skin epidermis"/>
    <property type="evidence" value="ECO:0007669"/>
    <property type="project" value="TreeGrafter"/>
</dbReference>
<dbReference type="InterPro" id="IPR018039">
    <property type="entry name" value="IF_conserved"/>
</dbReference>
<dbReference type="PRINTS" id="PR01276">
    <property type="entry name" value="TYPE2KERATIN"/>
</dbReference>
<dbReference type="VEuPathDB" id="HostDB:ENSCPOG00000010390"/>
<feature type="region of interest" description="Disordered" evidence="7">
    <location>
        <begin position="504"/>
        <end position="559"/>
    </location>
</feature>
<dbReference type="SUPFAM" id="SSF64593">
    <property type="entry name" value="Intermediate filament protein, coiled coil region"/>
    <property type="match status" value="3"/>
</dbReference>
<dbReference type="PROSITE" id="PS00226">
    <property type="entry name" value="IF_ROD_1"/>
    <property type="match status" value="1"/>
</dbReference>
<dbReference type="OMA" id="QKIRCDI"/>
<feature type="coiled-coil region" evidence="6">
    <location>
        <begin position="195"/>
        <end position="243"/>
    </location>
</feature>
<evidence type="ECO:0000256" key="3">
    <source>
        <dbReference type="ARBA" id="ARBA00023054"/>
    </source>
</evidence>
<dbReference type="STRING" id="10141.ENSCPOP00000009333"/>
<dbReference type="GO" id="GO:0005737">
    <property type="term" value="C:cytoplasm"/>
    <property type="evidence" value="ECO:0007669"/>
    <property type="project" value="Ensembl"/>
</dbReference>
<dbReference type="eggNOG" id="ENOG502RNQG">
    <property type="taxonomic scope" value="Eukaryota"/>
</dbReference>
<dbReference type="PROSITE" id="PS51842">
    <property type="entry name" value="IF_ROD_2"/>
    <property type="match status" value="1"/>
</dbReference>
<dbReference type="GO" id="GO:0031424">
    <property type="term" value="P:keratinization"/>
    <property type="evidence" value="ECO:0007669"/>
    <property type="project" value="TreeGrafter"/>
</dbReference>
<dbReference type="GO" id="GO:0045109">
    <property type="term" value="P:intermediate filament organization"/>
    <property type="evidence" value="ECO:0007669"/>
    <property type="project" value="TreeGrafter"/>
</dbReference>
<evidence type="ECO:0000256" key="4">
    <source>
        <dbReference type="ARBA" id="ARBA00061646"/>
    </source>
</evidence>
<dbReference type="Ensembl" id="ENSCPOT00000010484.3">
    <property type="protein sequence ID" value="ENSCPOP00000009333.3"/>
    <property type="gene ID" value="ENSCPOG00000010390.4"/>
</dbReference>
<dbReference type="Pfam" id="PF00038">
    <property type="entry name" value="Filament"/>
    <property type="match status" value="1"/>
</dbReference>
<evidence type="ECO:0000313" key="10">
    <source>
        <dbReference type="Proteomes" id="UP000005447"/>
    </source>
</evidence>
<dbReference type="Pfam" id="PF16208">
    <property type="entry name" value="Keratin_2_head"/>
    <property type="match status" value="1"/>
</dbReference>
<dbReference type="GO" id="GO:0045095">
    <property type="term" value="C:keratin filament"/>
    <property type="evidence" value="ECO:0007669"/>
    <property type="project" value="InterPro"/>
</dbReference>
<dbReference type="Bgee" id="ENSCPOG00000010390">
    <property type="expression patterns" value="Expressed in zone of skin"/>
</dbReference>
<dbReference type="Gene3D" id="1.20.5.170">
    <property type="match status" value="1"/>
</dbReference>
<name>H0VGS7_CAVPO</name>
<dbReference type="PANTHER" id="PTHR45616">
    <property type="entry name" value="GATA-TYPE DOMAIN-CONTAINING PROTEIN"/>
    <property type="match status" value="1"/>
</dbReference>
<dbReference type="InParanoid" id="H0VGS7"/>
<organism evidence="9 10">
    <name type="scientific">Cavia porcellus</name>
    <name type="common">Guinea pig</name>
    <dbReference type="NCBI Taxonomy" id="10141"/>
    <lineage>
        <taxon>Eukaryota</taxon>
        <taxon>Metazoa</taxon>
        <taxon>Chordata</taxon>
        <taxon>Craniata</taxon>
        <taxon>Vertebrata</taxon>
        <taxon>Euteleostomi</taxon>
        <taxon>Mammalia</taxon>
        <taxon>Eutheria</taxon>
        <taxon>Euarchontoglires</taxon>
        <taxon>Glires</taxon>
        <taxon>Rodentia</taxon>
        <taxon>Hystricomorpha</taxon>
        <taxon>Caviidae</taxon>
        <taxon>Cavia</taxon>
    </lineage>
</organism>
<evidence type="ECO:0000259" key="8">
    <source>
        <dbReference type="PROSITE" id="PS51842"/>
    </source>
</evidence>
<feature type="domain" description="IF rod" evidence="8">
    <location>
        <begin position="140"/>
        <end position="453"/>
    </location>
</feature>
<reference evidence="10" key="1">
    <citation type="journal article" date="2011" name="Nature">
        <title>A high-resolution map of human evolutionary constraint using 29 mammals.</title>
        <authorList>
            <person name="Lindblad-Toh K."/>
            <person name="Garber M."/>
            <person name="Zuk O."/>
            <person name="Lin M.F."/>
            <person name="Parker B.J."/>
            <person name="Washietl S."/>
            <person name="Kheradpour P."/>
            <person name="Ernst J."/>
            <person name="Jordan G."/>
            <person name="Mauceli E."/>
            <person name="Ward L.D."/>
            <person name="Lowe C.B."/>
            <person name="Holloway A.K."/>
            <person name="Clamp M."/>
            <person name="Gnerre S."/>
            <person name="Alfoldi J."/>
            <person name="Beal K."/>
            <person name="Chang J."/>
            <person name="Clawson H."/>
            <person name="Cuff J."/>
            <person name="Di Palma F."/>
            <person name="Fitzgerald S."/>
            <person name="Flicek P."/>
            <person name="Guttman M."/>
            <person name="Hubisz M.J."/>
            <person name="Jaffe D.B."/>
            <person name="Jungreis I."/>
            <person name="Kent W.J."/>
            <person name="Kostka D."/>
            <person name="Lara M."/>
            <person name="Martins A.L."/>
            <person name="Massingham T."/>
            <person name="Moltke I."/>
            <person name="Raney B.J."/>
            <person name="Rasmussen M.D."/>
            <person name="Robinson J."/>
            <person name="Stark A."/>
            <person name="Vilella A.J."/>
            <person name="Wen J."/>
            <person name="Xie X."/>
            <person name="Zody M.C."/>
            <person name="Baldwin J."/>
            <person name="Bloom T."/>
            <person name="Chin C.W."/>
            <person name="Heiman D."/>
            <person name="Nicol R."/>
            <person name="Nusbaum C."/>
            <person name="Young S."/>
            <person name="Wilkinson J."/>
            <person name="Worley K.C."/>
            <person name="Kovar C.L."/>
            <person name="Muzny D.M."/>
            <person name="Gibbs R.A."/>
            <person name="Cree A."/>
            <person name="Dihn H.H."/>
            <person name="Fowler G."/>
            <person name="Jhangiani S."/>
            <person name="Joshi V."/>
            <person name="Lee S."/>
            <person name="Lewis L.R."/>
            <person name="Nazareth L.V."/>
            <person name="Okwuonu G."/>
            <person name="Santibanez J."/>
            <person name="Warren W.C."/>
            <person name="Mardis E.R."/>
            <person name="Weinstock G.M."/>
            <person name="Wilson R.K."/>
            <person name="Delehaunty K."/>
            <person name="Dooling D."/>
            <person name="Fronik C."/>
            <person name="Fulton L."/>
            <person name="Fulton B."/>
            <person name="Graves T."/>
            <person name="Minx P."/>
            <person name="Sodergren E."/>
            <person name="Birney E."/>
            <person name="Margulies E.H."/>
            <person name="Herrero J."/>
            <person name="Green E.D."/>
            <person name="Haussler D."/>
            <person name="Siepel A."/>
            <person name="Goldman N."/>
            <person name="Pollard K.S."/>
            <person name="Pedersen J.S."/>
            <person name="Lander E.S."/>
            <person name="Kellis M."/>
        </authorList>
    </citation>
    <scope>NUCLEOTIDE SEQUENCE [LARGE SCALE GENOMIC DNA]</scope>
    <source>
        <strain evidence="10">2N</strain>
    </source>
</reference>
<dbReference type="GO" id="GO:1990254">
    <property type="term" value="F:keratin filament binding"/>
    <property type="evidence" value="ECO:0007669"/>
    <property type="project" value="Ensembl"/>
</dbReference>
<evidence type="ECO:0000256" key="1">
    <source>
        <dbReference type="ARBA" id="ARBA00022744"/>
    </source>
</evidence>
<evidence type="ECO:0000256" key="2">
    <source>
        <dbReference type="ARBA" id="ARBA00022754"/>
    </source>
</evidence>